<dbReference type="Pfam" id="PF02854">
    <property type="entry name" value="MIF4G"/>
    <property type="match status" value="1"/>
</dbReference>
<feature type="compositionally biased region" description="Polar residues" evidence="14">
    <location>
        <begin position="994"/>
        <end position="1004"/>
    </location>
</feature>
<feature type="compositionally biased region" description="Polar residues" evidence="14">
    <location>
        <begin position="61"/>
        <end position="71"/>
    </location>
</feature>
<sequence>MSHPYQSSGGERGQVDRQQHQQRQQLKIHKGAAGWQQLQSAAAAAAEGSTSATVGVRKPQVPNNSTTTFSNSSSLQQQQLHHQHPLQLPPAASIPPTLPRPAHLSSSSSFSSSSSSSSSSTVVRGGSKGGNESAAAPARSGSHVEHEPAFFKMQRPTTPSQQQQQQGLVAGRGELPTERLEHTQQQAGGPHHQQSADPEKPASMGGVTRSSALSFGHGGLSATGQQAATTPEVFHRPLSQNPSSFQFGSFNPGSGGGMKHRSTVMKIPKRTSSAPPDFEELIPQQRRAWGMGGSMERPNLAPDHQRMQASMQEPATSLAAALAEPPPVQQQHQAHHPHQQGILQQSSSQTMKAFNKSTMPLQTPHHAPPPILHASHSLTGKPPPPGLSGSSQYGHRPPPPSIDQVMQPHPSKATHHLVHLGTEEEFWSHTKVKSGLDSFHAESGDLHNHPAPALPLARVNHSHKPAPQYRVPGGLLGGVSHQHQTASSSMNRYPSRQAEEHEDVVTHKFSNLDLTKTEVVPGPAESALIPAAVVVSSQLGVDQIHPSNPLPSGIQDSADIDNPTPAAIAAAAPTLEEVSVVHQTGQEEGPPVLDGSCTSDPEGLVNGQVVGGFDNTLSKSDCKPDPSHQVRVSGEESPPLSSTSESVENFLVSTTASETTTAVEGDGFEGMGLVDNPVCCAAEQVAVRGNETSEVLEESSIQSNHQQTVEGQEDMQGSSSVMDTAVDGPLLPGSRADKVADDAGDREENSARACSTVVVEDPFIEQGPGLQSSAEIAAGVESDDGCIPGINSSISSSSLVLGKIDASSEAQSLKVLVARDVSFQAGSQLKDESSNQTQRESLEKADASIDTTMCVEESVDDKALKDTTLEEVQRTELPVHNTAVSGGDMNREPPLPSAILGMAHQEHTEDWEVVAELRTPKSTLLETLGSDANLNPSQTCREYSRDFLLVYRDQYHDLPGDFAIRQDVAELFSHPLGAGGSSGESSLDTSLSTPGQSLEQQQPSLATPVVDWRVGNSPGPLEEDGHTRAAAILSSSSSSGHGYFGGDMIMAAGEFRPSHGHFLPGLIPHLPLRPPPGLSHLTDHWQQRTPSEIRGLIPPPLPLPQHTAAPTIHKAKAPYEVGKVSDMEQIKQRQIKGILNKLTPQNFEKLFAQVKDVNIDSALTLMGVISQIFDKALTEPTFCEMYATFCAELAIVLPEFVEDDEKITFRRVLLNKCQEEFERGEREQEEAEKLEPEGETQLDPKKREEKRSSARRRMLGNIRFIGELYKKGMLTERIMHECMKKLLGEYQHPDEEDVEALCKLMRTIGHIIDHPKARDHIDAYFKRIESLSVNMELPSRIRFMLKDMIDLRRDGWQERRKVEGPKKIDELHRDAVQERQQAMANTGGRDRFSRGSIIGGLGRGRIVPGSDFGMRGGPPAPLFPPNPRMAAGPAMGFMRGPPLQQGGGARGGPVFGQELHMEESRRFLVDSHSLPTQLSQRSIGEGPITLGPQGGLGRGIVMRGLPPGAVGRSTLADMAPPPMMMMGGDIRRAGGMGIPSGYGGGPNRTPFGARDHHLYGRPPGADRQLGSYERPLIERSSVIDRHGPVVSGLQHTGSERTSGSNDSPIVMPMPPAATLQSHRPVTTPFVPVAANPSSVAQNPSDQDLRRKANSAIAEYYRVHDLKEATLCVEELKFPQFYPAMVSMWVSDSLDKRDAERDLLFKLLAHLHNSEPCVLTHDQITKGFESVLSVLEDTIVDVPQAPDLLARMLGKLITAGVFSLAQVGKLLRESGPKPPHGLLETGNALIVFGSLLDTLRKQKGEDAMVHMFKDSGLRVEDFCSPVDKQKGATVDRFLEKSNLQCLHPMKPVEKHIGEALGRDEPASEIVQWIQKNVQQPIIAGPEFLRMLMTQVLRRCVPHHDNNLVLNEIKIYAPLLRHFASGKGRAAVENQRQYIVAVQLYANGLDHPQGLMSKLFDCFYHEEVISEAAYMKWQDDVHDSTPGRDKAIREVFTWLRWLATAPEEEGDEDD</sequence>
<feature type="region of interest" description="Disordered" evidence="14">
    <location>
        <begin position="359"/>
        <end position="408"/>
    </location>
</feature>
<feature type="region of interest" description="Disordered" evidence="14">
    <location>
        <begin position="582"/>
        <end position="601"/>
    </location>
</feature>
<feature type="region of interest" description="Disordered" evidence="14">
    <location>
        <begin position="975"/>
        <end position="1004"/>
    </location>
</feature>
<dbReference type="SMART" id="SM00544">
    <property type="entry name" value="MA3"/>
    <property type="match status" value="1"/>
</dbReference>
<evidence type="ECO:0000256" key="7">
    <source>
        <dbReference type="ARBA" id="ARBA00022843"/>
    </source>
</evidence>
<feature type="compositionally biased region" description="Low complexity" evidence="14">
    <location>
        <begin position="635"/>
        <end position="645"/>
    </location>
</feature>
<feature type="region of interest" description="Disordered" evidence="14">
    <location>
        <begin position="1224"/>
        <end position="1253"/>
    </location>
</feature>
<keyword evidence="2" id="KW-0488">Methylation</keyword>
<feature type="region of interest" description="Disordered" evidence="14">
    <location>
        <begin position="1"/>
        <end position="347"/>
    </location>
</feature>
<dbReference type="InterPro" id="IPR016024">
    <property type="entry name" value="ARM-type_fold"/>
</dbReference>
<keyword evidence="18" id="KW-1185">Reference proteome</keyword>
<evidence type="ECO:0000256" key="2">
    <source>
        <dbReference type="ARBA" id="ARBA00022481"/>
    </source>
</evidence>
<name>A0ABP0U3C6_9BRYO</name>
<dbReference type="Pfam" id="PF02020">
    <property type="entry name" value="W2"/>
    <property type="match status" value="1"/>
</dbReference>
<evidence type="ECO:0000313" key="17">
    <source>
        <dbReference type="EMBL" id="CAK9211576.1"/>
    </source>
</evidence>
<feature type="compositionally biased region" description="Low complexity" evidence="14">
    <location>
        <begin position="105"/>
        <end position="120"/>
    </location>
</feature>
<evidence type="ECO:0000256" key="4">
    <source>
        <dbReference type="ARBA" id="ARBA00022499"/>
    </source>
</evidence>
<dbReference type="SMART" id="SM00515">
    <property type="entry name" value="eIF5C"/>
    <property type="match status" value="1"/>
</dbReference>
<keyword evidence="5" id="KW-0396">Initiation factor</keyword>
<dbReference type="Proteomes" id="UP001497512">
    <property type="component" value="Chromosome 18"/>
</dbReference>
<evidence type="ECO:0000256" key="11">
    <source>
        <dbReference type="ARBA" id="ARBA00037759"/>
    </source>
</evidence>
<evidence type="ECO:0000256" key="5">
    <source>
        <dbReference type="ARBA" id="ARBA00022540"/>
    </source>
</evidence>
<evidence type="ECO:0000256" key="1">
    <source>
        <dbReference type="ARBA" id="ARBA00005775"/>
    </source>
</evidence>
<feature type="compositionally biased region" description="Polar residues" evidence="14">
    <location>
        <begin position="183"/>
        <end position="196"/>
    </location>
</feature>
<dbReference type="EMBL" id="OZ019910">
    <property type="protein sequence ID" value="CAK9211576.1"/>
    <property type="molecule type" value="Genomic_DNA"/>
</dbReference>
<dbReference type="CDD" id="cd11559">
    <property type="entry name" value="W2_eIF4G1_like"/>
    <property type="match status" value="1"/>
</dbReference>
<feature type="region of interest" description="Disordered" evidence="14">
    <location>
        <begin position="826"/>
        <end position="845"/>
    </location>
</feature>
<evidence type="ECO:0000256" key="9">
    <source>
        <dbReference type="ARBA" id="ARBA00022917"/>
    </source>
</evidence>
<keyword evidence="6" id="KW-0597">Phosphoprotein</keyword>
<feature type="compositionally biased region" description="Polar residues" evidence="14">
    <location>
        <begin position="238"/>
        <end position="252"/>
    </location>
</feature>
<feature type="compositionally biased region" description="Basic residues" evidence="14">
    <location>
        <begin position="258"/>
        <end position="269"/>
    </location>
</feature>
<keyword evidence="10" id="KW-0007">Acetylation</keyword>
<comment type="similarity">
    <text evidence="1">Belongs to the eukaryotic initiation factor 4G family.</text>
</comment>
<dbReference type="PROSITE" id="PS51363">
    <property type="entry name" value="W2"/>
    <property type="match status" value="1"/>
</dbReference>
<feature type="compositionally biased region" description="Low complexity" evidence="14">
    <location>
        <begin position="21"/>
        <end position="52"/>
    </location>
</feature>
<proteinExistence type="inferred from homology"/>
<feature type="compositionally biased region" description="Polar residues" evidence="14">
    <location>
        <begin position="1593"/>
        <end position="1607"/>
    </location>
</feature>
<feature type="region of interest" description="Disordered" evidence="14">
    <location>
        <begin position="1588"/>
        <end position="1609"/>
    </location>
</feature>
<feature type="domain" description="MI" evidence="16">
    <location>
        <begin position="1647"/>
        <end position="1771"/>
    </location>
</feature>
<evidence type="ECO:0000256" key="14">
    <source>
        <dbReference type="SAM" id="MobiDB-lite"/>
    </source>
</evidence>
<keyword evidence="4" id="KW-1017">Isopeptide bond</keyword>
<protein>
    <recommendedName>
        <fullName evidence="12">Eukaryotic translation initiation factor 4 gamma 2</fullName>
    </recommendedName>
</protein>
<feature type="compositionally biased region" description="Low complexity" evidence="14">
    <location>
        <begin position="72"/>
        <end position="90"/>
    </location>
</feature>
<dbReference type="PANTHER" id="PTHR23253:SF9">
    <property type="entry name" value="EUKARYOTIC TRANSLATION INITIATION FACTOR 4 GAMMA 2"/>
    <property type="match status" value="1"/>
</dbReference>
<dbReference type="PANTHER" id="PTHR23253">
    <property type="entry name" value="EUKARYOTIC TRANSLATION INITIATION FACTOR 4 GAMMA"/>
    <property type="match status" value="1"/>
</dbReference>
<evidence type="ECO:0000256" key="6">
    <source>
        <dbReference type="ARBA" id="ARBA00022553"/>
    </source>
</evidence>
<reference evidence="17" key="1">
    <citation type="submission" date="2024-02" db="EMBL/GenBank/DDBJ databases">
        <authorList>
            <consortium name="ELIXIR-Norway"/>
            <consortium name="Elixir Norway"/>
        </authorList>
    </citation>
    <scope>NUCLEOTIDE SEQUENCE</scope>
</reference>
<dbReference type="InterPro" id="IPR003307">
    <property type="entry name" value="W2_domain"/>
</dbReference>
<keyword evidence="7" id="KW-0832">Ubl conjugation</keyword>
<feature type="region of interest" description="Disordered" evidence="14">
    <location>
        <begin position="621"/>
        <end position="645"/>
    </location>
</feature>
<keyword evidence="9" id="KW-0648">Protein biosynthesis</keyword>
<feature type="compositionally biased region" description="Low complexity" evidence="14">
    <location>
        <begin position="983"/>
        <end position="993"/>
    </location>
</feature>
<evidence type="ECO:0000256" key="10">
    <source>
        <dbReference type="ARBA" id="ARBA00022990"/>
    </source>
</evidence>
<evidence type="ECO:0000256" key="3">
    <source>
        <dbReference type="ARBA" id="ARBA00022491"/>
    </source>
</evidence>
<dbReference type="SMART" id="SM00543">
    <property type="entry name" value="MIF4G"/>
    <property type="match status" value="1"/>
</dbReference>
<organism evidence="17 18">
    <name type="scientific">Sphagnum troendelagicum</name>
    <dbReference type="NCBI Taxonomy" id="128251"/>
    <lineage>
        <taxon>Eukaryota</taxon>
        <taxon>Viridiplantae</taxon>
        <taxon>Streptophyta</taxon>
        <taxon>Embryophyta</taxon>
        <taxon>Bryophyta</taxon>
        <taxon>Sphagnophytina</taxon>
        <taxon>Sphagnopsida</taxon>
        <taxon>Sphagnales</taxon>
        <taxon>Sphagnaceae</taxon>
        <taxon>Sphagnum</taxon>
    </lineage>
</organism>
<feature type="region of interest" description="Disordered" evidence="14">
    <location>
        <begin position="699"/>
        <end position="721"/>
    </location>
</feature>
<evidence type="ECO:0000259" key="15">
    <source>
        <dbReference type="PROSITE" id="PS51363"/>
    </source>
</evidence>
<keyword evidence="8" id="KW-0810">Translation regulation</keyword>
<comment type="subunit">
    <text evidence="13">Interacts with the serine/threonine protein kinases MKNK1 and MKNK2. Binds EIF4A and EIF3. Interacts with MIF4GD. Interacts with DAZAP2.</text>
</comment>
<dbReference type="PROSITE" id="PS51366">
    <property type="entry name" value="MI"/>
    <property type="match status" value="1"/>
</dbReference>
<evidence type="ECO:0000256" key="12">
    <source>
        <dbReference type="ARBA" id="ARBA00040449"/>
    </source>
</evidence>
<accession>A0ABP0U3C6</accession>
<evidence type="ECO:0000256" key="8">
    <source>
        <dbReference type="ARBA" id="ARBA00022845"/>
    </source>
</evidence>
<evidence type="ECO:0000259" key="16">
    <source>
        <dbReference type="PROSITE" id="PS51366"/>
    </source>
</evidence>
<gene>
    <name evidence="17" type="ORF">CSSPTR1EN2_LOCUS10806</name>
</gene>
<feature type="compositionally biased region" description="Basic and acidic residues" evidence="14">
    <location>
        <begin position="1224"/>
        <end position="1252"/>
    </location>
</feature>
<dbReference type="Pfam" id="PF02847">
    <property type="entry name" value="MA3"/>
    <property type="match status" value="1"/>
</dbReference>
<dbReference type="Gene3D" id="1.25.40.180">
    <property type="match status" value="3"/>
</dbReference>
<comment type="function">
    <text evidence="11">Appears to play a role in the switch from cap-dependent to IRES-mediated translation during mitosis, apoptosis and viral infection. Cleaved by some caspases and viral proteases.</text>
</comment>
<dbReference type="InterPro" id="IPR003891">
    <property type="entry name" value="Initiation_fac_eIF4g_MI"/>
</dbReference>
<evidence type="ECO:0000256" key="13">
    <source>
        <dbReference type="ARBA" id="ARBA00046720"/>
    </source>
</evidence>
<keyword evidence="3" id="KW-0678">Repressor</keyword>
<dbReference type="InterPro" id="IPR003890">
    <property type="entry name" value="MIF4G-like_typ-3"/>
</dbReference>
<dbReference type="SUPFAM" id="SSF48371">
    <property type="entry name" value="ARM repeat"/>
    <property type="match status" value="3"/>
</dbReference>
<evidence type="ECO:0000313" key="18">
    <source>
        <dbReference type="Proteomes" id="UP001497512"/>
    </source>
</evidence>
<feature type="domain" description="W2" evidence="15">
    <location>
        <begin position="1838"/>
        <end position="2010"/>
    </location>
</feature>